<proteinExistence type="predicted"/>
<dbReference type="EMBL" id="JAACJK010000171">
    <property type="protein sequence ID" value="KAF5320139.1"/>
    <property type="molecule type" value="Genomic_DNA"/>
</dbReference>
<feature type="compositionally biased region" description="Polar residues" evidence="1">
    <location>
        <begin position="485"/>
        <end position="500"/>
    </location>
</feature>
<keyword evidence="3" id="KW-1185">Reference proteome</keyword>
<feature type="compositionally biased region" description="Basic and acidic residues" evidence="1">
    <location>
        <begin position="201"/>
        <end position="221"/>
    </location>
</feature>
<evidence type="ECO:0000313" key="2">
    <source>
        <dbReference type="EMBL" id="KAF5320139.1"/>
    </source>
</evidence>
<feature type="compositionally biased region" description="Polar residues" evidence="1">
    <location>
        <begin position="386"/>
        <end position="401"/>
    </location>
</feature>
<feature type="compositionally biased region" description="Low complexity" evidence="1">
    <location>
        <begin position="360"/>
        <end position="370"/>
    </location>
</feature>
<dbReference type="OrthoDB" id="10349079at2759"/>
<feature type="compositionally biased region" description="Pro residues" evidence="1">
    <location>
        <begin position="140"/>
        <end position="153"/>
    </location>
</feature>
<evidence type="ECO:0000256" key="1">
    <source>
        <dbReference type="SAM" id="MobiDB-lite"/>
    </source>
</evidence>
<evidence type="ECO:0000313" key="3">
    <source>
        <dbReference type="Proteomes" id="UP000541558"/>
    </source>
</evidence>
<feature type="compositionally biased region" description="Polar residues" evidence="1">
    <location>
        <begin position="268"/>
        <end position="284"/>
    </location>
</feature>
<accession>A0A8H5BBF1</accession>
<gene>
    <name evidence="2" type="ORF">D9611_010333</name>
</gene>
<reference evidence="2 3" key="1">
    <citation type="journal article" date="2020" name="ISME J.">
        <title>Uncovering the hidden diversity of litter-decomposition mechanisms in mushroom-forming fungi.</title>
        <authorList>
            <person name="Floudas D."/>
            <person name="Bentzer J."/>
            <person name="Ahren D."/>
            <person name="Johansson T."/>
            <person name="Persson P."/>
            <person name="Tunlid A."/>
        </authorList>
    </citation>
    <scope>NUCLEOTIDE SEQUENCE [LARGE SCALE GENOMIC DNA]</scope>
    <source>
        <strain evidence="2 3">CBS 175.51</strain>
    </source>
</reference>
<dbReference type="Proteomes" id="UP000541558">
    <property type="component" value="Unassembled WGS sequence"/>
</dbReference>
<feature type="compositionally biased region" description="Low complexity" evidence="1">
    <location>
        <begin position="455"/>
        <end position="474"/>
    </location>
</feature>
<sequence length="566" mass="60367">MNFLIPLHSLLLNNPQPGIEYTMASKGKGRMLDSPDDPLAGELYLAISQLHEIGRRIMQVHDNPEDPMHAFVNNIVFSLPTDAEQVSTCSDLLFRRLRDARIVAGTEDQSDSEGEDEADELFQSPQAEAPKPGSGSESQPQPPQVDLPTPPNPVVQSPVSPTPGPPVQTSATMTQIPDTPESDVPKSPGTGSLPPKILRIQKREKDRAEREFEISRQERRPNPKASVNHNIRHARQPSPLATGSGPAAAFTPSSPRPLRTPPAASIQDAPTWTVLESSPLSSPQGVPANVPLPLPASPTTSRSNDPLVPKAQKDSDSSPRPADTALFPLTTPADFSGTHCPSSSEAIKWTEGVPKYNPVESTSCSRATSATEEEESEKKKCVKAPSRSQTPPASESGSAPSTDFPRIKLTHSASSFSCILPRLPPPSPPWETKDDNLKRAREDEEELVDSEESTRSNSLSAGSSGFPSVSSSGSRPRKKARTRHTVTPDTSLASRASSASEPGASTLVVNEWIHETAETYSAAVTPLASAPNAAVEHATATTIVTGRVTRSKTAKAQGGKKGKECA</sequence>
<feature type="region of interest" description="Disordered" evidence="1">
    <location>
        <begin position="105"/>
        <end position="504"/>
    </location>
</feature>
<comment type="caution">
    <text evidence="2">The sequence shown here is derived from an EMBL/GenBank/DDBJ whole genome shotgun (WGS) entry which is preliminary data.</text>
</comment>
<name>A0A8H5BBF1_9AGAR</name>
<feature type="compositionally biased region" description="Low complexity" evidence="1">
    <location>
        <begin position="130"/>
        <end position="139"/>
    </location>
</feature>
<feature type="compositionally biased region" description="Acidic residues" evidence="1">
    <location>
        <begin position="108"/>
        <end position="120"/>
    </location>
</feature>
<organism evidence="2 3">
    <name type="scientific">Ephemerocybe angulata</name>
    <dbReference type="NCBI Taxonomy" id="980116"/>
    <lineage>
        <taxon>Eukaryota</taxon>
        <taxon>Fungi</taxon>
        <taxon>Dikarya</taxon>
        <taxon>Basidiomycota</taxon>
        <taxon>Agaricomycotina</taxon>
        <taxon>Agaricomycetes</taxon>
        <taxon>Agaricomycetidae</taxon>
        <taxon>Agaricales</taxon>
        <taxon>Agaricineae</taxon>
        <taxon>Psathyrellaceae</taxon>
        <taxon>Ephemerocybe</taxon>
    </lineage>
</organism>
<feature type="compositionally biased region" description="Basic and acidic residues" evidence="1">
    <location>
        <begin position="431"/>
        <end position="442"/>
    </location>
</feature>
<dbReference type="AlphaFoldDB" id="A0A8H5BBF1"/>
<protein>
    <submittedName>
        <fullName evidence="2">Uncharacterized protein</fullName>
    </submittedName>
</protein>
<feature type="compositionally biased region" description="Basic residues" evidence="1">
    <location>
        <begin position="475"/>
        <end position="484"/>
    </location>
</feature>